<name>A0A180GV03_PUCT1</name>
<dbReference type="Proteomes" id="UP000005240">
    <property type="component" value="Unassembled WGS sequence"/>
</dbReference>
<proteinExistence type="inferred from homology"/>
<dbReference type="GO" id="GO:0016887">
    <property type="term" value="F:ATP hydrolysis activity"/>
    <property type="evidence" value="ECO:0007669"/>
    <property type="project" value="InterPro"/>
</dbReference>
<dbReference type="Pfam" id="PF00005">
    <property type="entry name" value="ABC_tran"/>
    <property type="match status" value="1"/>
</dbReference>
<dbReference type="GO" id="GO:0042626">
    <property type="term" value="F:ATPase-coupled transmembrane transporter activity"/>
    <property type="evidence" value="ECO:0007669"/>
    <property type="project" value="TreeGrafter"/>
</dbReference>
<dbReference type="EnsemblFungi" id="PTTG_26527-t43_1">
    <property type="protein sequence ID" value="PTTG_26527-t43_1-p1"/>
    <property type="gene ID" value="PTTG_26527"/>
</dbReference>
<protein>
    <submittedName>
        <fullName evidence="9">ABC transporter domain-containing protein</fullName>
    </submittedName>
</protein>
<evidence type="ECO:0000259" key="7">
    <source>
        <dbReference type="Pfam" id="PF00005"/>
    </source>
</evidence>
<dbReference type="GO" id="GO:0005524">
    <property type="term" value="F:ATP binding"/>
    <property type="evidence" value="ECO:0007669"/>
    <property type="project" value="InterPro"/>
</dbReference>
<evidence type="ECO:0000313" key="8">
    <source>
        <dbReference type="EMBL" id="OAV95813.1"/>
    </source>
</evidence>
<dbReference type="InterPro" id="IPR003439">
    <property type="entry name" value="ABC_transporter-like_ATP-bd"/>
</dbReference>
<dbReference type="GO" id="GO:0042760">
    <property type="term" value="P:very long-chain fatty acid catabolic process"/>
    <property type="evidence" value="ECO:0007669"/>
    <property type="project" value="TreeGrafter"/>
</dbReference>
<evidence type="ECO:0000313" key="9">
    <source>
        <dbReference type="EnsemblFungi" id="PTTG_26527-t43_1-p1"/>
    </source>
</evidence>
<keyword evidence="10" id="KW-1185">Reference proteome</keyword>
<dbReference type="GO" id="GO:0005778">
    <property type="term" value="C:peroxisomal membrane"/>
    <property type="evidence" value="ECO:0007669"/>
    <property type="project" value="TreeGrafter"/>
</dbReference>
<dbReference type="EMBL" id="ADAS02000025">
    <property type="protein sequence ID" value="OAV95813.1"/>
    <property type="molecule type" value="Genomic_DNA"/>
</dbReference>
<dbReference type="GO" id="GO:0005324">
    <property type="term" value="F:long-chain fatty acid transmembrane transporter activity"/>
    <property type="evidence" value="ECO:0007669"/>
    <property type="project" value="TreeGrafter"/>
</dbReference>
<dbReference type="PANTHER" id="PTHR11384:SF69">
    <property type="entry name" value="PEROXISOMAL LONG-CHAIN FATTY ACID IMPORT PROTEIN 1"/>
    <property type="match status" value="1"/>
</dbReference>
<organism evidence="8">
    <name type="scientific">Puccinia triticina (isolate 1-1 / race 1 (BBBD))</name>
    <name type="common">Brown leaf rust fungus</name>
    <dbReference type="NCBI Taxonomy" id="630390"/>
    <lineage>
        <taxon>Eukaryota</taxon>
        <taxon>Fungi</taxon>
        <taxon>Dikarya</taxon>
        <taxon>Basidiomycota</taxon>
        <taxon>Pucciniomycotina</taxon>
        <taxon>Pucciniomycetes</taxon>
        <taxon>Pucciniales</taxon>
        <taxon>Pucciniaceae</taxon>
        <taxon>Puccinia</taxon>
    </lineage>
</organism>
<dbReference type="InterPro" id="IPR027417">
    <property type="entry name" value="P-loop_NTPase"/>
</dbReference>
<reference evidence="8" key="1">
    <citation type="submission" date="2009-11" db="EMBL/GenBank/DDBJ databases">
        <authorList>
            <consortium name="The Broad Institute Genome Sequencing Platform"/>
            <person name="Ward D."/>
            <person name="Feldgarden M."/>
            <person name="Earl A."/>
            <person name="Young S.K."/>
            <person name="Zeng Q."/>
            <person name="Koehrsen M."/>
            <person name="Alvarado L."/>
            <person name="Berlin A."/>
            <person name="Bochicchio J."/>
            <person name="Borenstein D."/>
            <person name="Chapman S.B."/>
            <person name="Chen Z."/>
            <person name="Engels R."/>
            <person name="Freedman E."/>
            <person name="Gellesch M."/>
            <person name="Goldberg J."/>
            <person name="Griggs A."/>
            <person name="Gujja S."/>
            <person name="Heilman E."/>
            <person name="Heiman D."/>
            <person name="Hepburn T."/>
            <person name="Howarth C."/>
            <person name="Jen D."/>
            <person name="Larson L."/>
            <person name="Lewis B."/>
            <person name="Mehta T."/>
            <person name="Park D."/>
            <person name="Pearson M."/>
            <person name="Roberts A."/>
            <person name="Saif S."/>
            <person name="Shea T."/>
            <person name="Shenoy N."/>
            <person name="Sisk P."/>
            <person name="Stolte C."/>
            <person name="Sykes S."/>
            <person name="Thomson T."/>
            <person name="Walk T."/>
            <person name="White J."/>
            <person name="Yandava C."/>
            <person name="Izard J."/>
            <person name="Baranova O.V."/>
            <person name="Blanton J.M."/>
            <person name="Tanner A.C."/>
            <person name="Dewhirst F.E."/>
            <person name="Haas B."/>
            <person name="Nusbaum C."/>
            <person name="Birren B."/>
        </authorList>
    </citation>
    <scope>NUCLEOTIDE SEQUENCE [LARGE SCALE GENOMIC DNA]</scope>
    <source>
        <strain evidence="8">1-1 BBBD Race 1</strain>
    </source>
</reference>
<gene>
    <name evidence="8" type="ORF">PTTG_26527</name>
</gene>
<reference evidence="9" key="4">
    <citation type="submission" date="2025-05" db="UniProtKB">
        <authorList>
            <consortium name="EnsemblFungi"/>
        </authorList>
    </citation>
    <scope>IDENTIFICATION</scope>
    <source>
        <strain evidence="9">isolate 1-1 / race 1 (BBBD)</strain>
    </source>
</reference>
<dbReference type="GO" id="GO:0015910">
    <property type="term" value="P:long-chain fatty acid import into peroxisome"/>
    <property type="evidence" value="ECO:0007669"/>
    <property type="project" value="TreeGrafter"/>
</dbReference>
<evidence type="ECO:0000256" key="5">
    <source>
        <dbReference type="ARBA" id="ARBA00023136"/>
    </source>
</evidence>
<keyword evidence="3" id="KW-0812">Transmembrane</keyword>
<dbReference type="GO" id="GO:0007031">
    <property type="term" value="P:peroxisome organization"/>
    <property type="evidence" value="ECO:0007669"/>
    <property type="project" value="TreeGrafter"/>
</dbReference>
<keyword evidence="4" id="KW-1133">Transmembrane helix</keyword>
<dbReference type="InterPro" id="IPR050835">
    <property type="entry name" value="ABC_transporter_sub-D"/>
</dbReference>
<reference evidence="9 10" key="3">
    <citation type="journal article" date="2017" name="G3 (Bethesda)">
        <title>Comparative analysis highlights variable genome content of wheat rusts and divergence of the mating loci.</title>
        <authorList>
            <person name="Cuomo C.A."/>
            <person name="Bakkeren G."/>
            <person name="Khalil H.B."/>
            <person name="Panwar V."/>
            <person name="Joly D."/>
            <person name="Linning R."/>
            <person name="Sakthikumar S."/>
            <person name="Song X."/>
            <person name="Adiconis X."/>
            <person name="Fan L."/>
            <person name="Goldberg J.M."/>
            <person name="Levin J.Z."/>
            <person name="Young S."/>
            <person name="Zeng Q."/>
            <person name="Anikster Y."/>
            <person name="Bruce M."/>
            <person name="Wang M."/>
            <person name="Yin C."/>
            <person name="McCallum B."/>
            <person name="Szabo L.J."/>
            <person name="Hulbert S."/>
            <person name="Chen X."/>
            <person name="Fellers J.P."/>
        </authorList>
    </citation>
    <scope>NUCLEOTIDE SEQUENCE</scope>
    <source>
        <strain evidence="9">isolate 1-1 / race 1 (BBBD)</strain>
        <strain evidence="10">Isolate 1-1 / race 1 (BBBD)</strain>
    </source>
</reference>
<dbReference type="OrthoDB" id="422637at2759"/>
<keyword evidence="5" id="KW-0472">Membrane</keyword>
<dbReference type="AlphaFoldDB" id="A0A180GV03"/>
<reference evidence="8" key="2">
    <citation type="submission" date="2016-05" db="EMBL/GenBank/DDBJ databases">
        <title>Comparative analysis highlights variable genome content of wheat rusts and divergence of the mating loci.</title>
        <authorList>
            <person name="Cuomo C.A."/>
            <person name="Bakkeren G."/>
            <person name="Szabo L."/>
            <person name="Khalil H."/>
            <person name="Joly D."/>
            <person name="Goldberg J."/>
            <person name="Young S."/>
            <person name="Zeng Q."/>
            <person name="Fellers J."/>
        </authorList>
    </citation>
    <scope>NUCLEOTIDE SEQUENCE [LARGE SCALE GENOMIC DNA]</scope>
    <source>
        <strain evidence="8">1-1 BBBD Race 1</strain>
    </source>
</reference>
<dbReference type="Gene3D" id="3.40.50.300">
    <property type="entry name" value="P-loop containing nucleotide triphosphate hydrolases"/>
    <property type="match status" value="1"/>
</dbReference>
<accession>A0A180GV03</accession>
<dbReference type="STRING" id="630390.A0A180GV03"/>
<sequence>MPVYGGVVTKPAGSEFTYIPQRPYLSLGTLRDQLIYPDSRADMAARGVSDDDLLHILAIADLDAIVQREGGWDVVREWRDALSGGDKQRLAICRLYYHSPKYAILDECTSAVTLDVEKIMYEHATSLGITLLTVSHRPSLYILQYDGEGGYCFTQLDTEKRLALQEEKQTPAGASGTSQQYLIPATIQQTQSINPPCASRVSLPTSQWPHSICSPLPMTTTAFCSVEPPPSPSQCRQLEKWPQGSPRAYQAPLTIPRRPRSQQKQQQPSSPLAAVTVQHRPSPGHPSENDTSRAPAATSTPRTAFFHSLPPSPRLGDLGQARAQFVGIKANITGGLSMKRYTLIPWLLLGGISWTDTLRGYNPVRLIGGNNKCHQHPCPAALRHGGCGRRPSGTDELASGIEPLFLPIVFGIN</sequence>
<dbReference type="SUPFAM" id="SSF52540">
    <property type="entry name" value="P-loop containing nucleoside triphosphate hydrolases"/>
    <property type="match status" value="1"/>
</dbReference>
<feature type="region of interest" description="Disordered" evidence="6">
    <location>
        <begin position="224"/>
        <end position="313"/>
    </location>
</feature>
<evidence type="ECO:0000256" key="2">
    <source>
        <dbReference type="ARBA" id="ARBA00022448"/>
    </source>
</evidence>
<dbReference type="VEuPathDB" id="FungiDB:PTTG_26527"/>
<feature type="domain" description="ABC transporter" evidence="7">
    <location>
        <begin position="74"/>
        <end position="110"/>
    </location>
</feature>
<comment type="similarity">
    <text evidence="1">Belongs to the ABC transporter superfamily. ABCD family. Peroxisomal fatty acyl CoA transporter (TC 3.A.1.203) subfamily.</text>
</comment>
<keyword evidence="2" id="KW-0813">Transport</keyword>
<dbReference type="PANTHER" id="PTHR11384">
    <property type="entry name" value="ATP-BINDING CASSETTE, SUB-FAMILY D MEMBER"/>
    <property type="match status" value="1"/>
</dbReference>
<evidence type="ECO:0000256" key="6">
    <source>
        <dbReference type="SAM" id="MobiDB-lite"/>
    </source>
</evidence>
<dbReference type="GO" id="GO:0006635">
    <property type="term" value="P:fatty acid beta-oxidation"/>
    <property type="evidence" value="ECO:0007669"/>
    <property type="project" value="TreeGrafter"/>
</dbReference>
<evidence type="ECO:0000256" key="4">
    <source>
        <dbReference type="ARBA" id="ARBA00022989"/>
    </source>
</evidence>
<evidence type="ECO:0000256" key="1">
    <source>
        <dbReference type="ARBA" id="ARBA00008575"/>
    </source>
</evidence>
<feature type="compositionally biased region" description="Low complexity" evidence="6">
    <location>
        <begin position="292"/>
        <end position="304"/>
    </location>
</feature>
<evidence type="ECO:0000256" key="3">
    <source>
        <dbReference type="ARBA" id="ARBA00022692"/>
    </source>
</evidence>
<feature type="compositionally biased region" description="Low complexity" evidence="6">
    <location>
        <begin position="262"/>
        <end position="271"/>
    </location>
</feature>
<evidence type="ECO:0000313" key="10">
    <source>
        <dbReference type="Proteomes" id="UP000005240"/>
    </source>
</evidence>